<comment type="subcellular location">
    <subcellularLocation>
        <location evidence="12">Cytoplasm</location>
    </subcellularLocation>
    <subcellularLocation>
        <location evidence="12">Nucleus</location>
    </subcellularLocation>
</comment>
<feature type="active site" description="Proton acceptor" evidence="12">
    <location>
        <position position="263"/>
    </location>
</feature>
<comment type="activity regulation">
    <text evidence="12">Activated by a monovalent cation that binds near, but not in, the active site. The most likely occupant of the site in vivo is potassium. Ion binding induces a conformational change that may alter substrate affinity.</text>
</comment>
<comment type="caution">
    <text evidence="12">Lacks conserved residue(s) required for the propagation of feature annotation.</text>
</comment>
<organism evidence="14 15">
    <name type="scientific">Coccomyxa subellipsoidea (strain C-169)</name>
    <name type="common">Green microalga</name>
    <dbReference type="NCBI Taxonomy" id="574566"/>
    <lineage>
        <taxon>Eukaryota</taxon>
        <taxon>Viridiplantae</taxon>
        <taxon>Chlorophyta</taxon>
        <taxon>core chlorophytes</taxon>
        <taxon>Trebouxiophyceae</taxon>
        <taxon>Trebouxiophyceae incertae sedis</taxon>
        <taxon>Coccomyxaceae</taxon>
        <taxon>Coccomyxa</taxon>
        <taxon>Coccomyxa subellipsoidea</taxon>
    </lineage>
</organism>
<comment type="caution">
    <text evidence="14">The sequence shown here is derived from an EMBL/GenBank/DDBJ whole genome shotgun (WGS) entry which is preliminary data.</text>
</comment>
<dbReference type="InterPro" id="IPR017583">
    <property type="entry name" value="Tagatose/fructose_Pkinase"/>
</dbReference>
<evidence type="ECO:0000256" key="5">
    <source>
        <dbReference type="ARBA" id="ARBA00022723"/>
    </source>
</evidence>
<evidence type="ECO:0000256" key="9">
    <source>
        <dbReference type="ARBA" id="ARBA00022842"/>
    </source>
</evidence>
<feature type="binding site" evidence="12">
    <location>
        <position position="194"/>
    </location>
    <ligand>
        <name>ATP</name>
        <dbReference type="ChEBI" id="CHEBI:30616"/>
    </ligand>
</feature>
<feature type="binding site" evidence="12">
    <location>
        <position position="263"/>
    </location>
    <ligand>
        <name>substrate</name>
    </ligand>
</feature>
<dbReference type="PRINTS" id="PR00990">
    <property type="entry name" value="RIBOKINASE"/>
</dbReference>
<dbReference type="UniPathway" id="UPA00916">
    <property type="reaction ID" value="UER00889"/>
</dbReference>
<dbReference type="eggNOG" id="KOG2855">
    <property type="taxonomic scope" value="Eukaryota"/>
</dbReference>
<evidence type="ECO:0000313" key="15">
    <source>
        <dbReference type="Proteomes" id="UP000007264"/>
    </source>
</evidence>
<dbReference type="KEGG" id="csl:COCSUDRAFT_14606"/>
<keyword evidence="10 12" id="KW-0630">Potassium</keyword>
<dbReference type="PANTHER" id="PTHR10584">
    <property type="entry name" value="SUGAR KINASE"/>
    <property type="match status" value="1"/>
</dbReference>
<comment type="pathway">
    <text evidence="12">Carbohydrate metabolism; D-ribose degradation; D-ribose 5-phosphate from beta-D-ribopyranose: step 2/2.</text>
</comment>
<feature type="domain" description="Carbohydrate kinase PfkB" evidence="13">
    <location>
        <begin position="13"/>
        <end position="304"/>
    </location>
</feature>
<dbReference type="Pfam" id="PF00294">
    <property type="entry name" value="PfkB"/>
    <property type="match status" value="1"/>
</dbReference>
<gene>
    <name evidence="14" type="ORF">COCSUDRAFT_14606</name>
</gene>
<dbReference type="PROSITE" id="PS00584">
    <property type="entry name" value="PFKB_KINASES_2"/>
    <property type="match status" value="1"/>
</dbReference>
<keyword evidence="4 12" id="KW-0808">Transferase</keyword>
<feature type="binding site" evidence="12">
    <location>
        <position position="259"/>
    </location>
    <ligand>
        <name>K(+)</name>
        <dbReference type="ChEBI" id="CHEBI:29103"/>
    </ligand>
</feature>
<dbReference type="HAMAP" id="MF_01987">
    <property type="entry name" value="Ribokinase"/>
    <property type="match status" value="1"/>
</dbReference>
<feature type="binding site" evidence="12">
    <location>
        <begin position="230"/>
        <end position="235"/>
    </location>
    <ligand>
        <name>ATP</name>
        <dbReference type="ChEBI" id="CHEBI:30616"/>
    </ligand>
</feature>
<comment type="similarity">
    <text evidence="1">Belongs to the carbohydrate kinase pfkB family.</text>
</comment>
<evidence type="ECO:0000256" key="2">
    <source>
        <dbReference type="ARBA" id="ARBA00012035"/>
    </source>
</evidence>
<proteinExistence type="inferred from homology"/>
<dbReference type="GO" id="GO:0005524">
    <property type="term" value="F:ATP binding"/>
    <property type="evidence" value="ECO:0007669"/>
    <property type="project" value="UniProtKB-UniRule"/>
</dbReference>
<keyword evidence="5 12" id="KW-0479">Metal-binding</keyword>
<dbReference type="GeneID" id="17042118"/>
<feature type="binding site" evidence="12">
    <location>
        <begin position="262"/>
        <end position="263"/>
    </location>
    <ligand>
        <name>ATP</name>
        <dbReference type="ChEBI" id="CHEBI:30616"/>
    </ligand>
</feature>
<dbReference type="InterPro" id="IPR002139">
    <property type="entry name" value="Ribo/fructo_kinase"/>
</dbReference>
<dbReference type="EMBL" id="AGSI01000006">
    <property type="protein sequence ID" value="EIE24120.1"/>
    <property type="molecule type" value="Genomic_DNA"/>
</dbReference>
<dbReference type="SUPFAM" id="SSF53613">
    <property type="entry name" value="Ribokinase-like"/>
    <property type="match status" value="1"/>
</dbReference>
<feature type="binding site" evidence="12">
    <location>
        <position position="298"/>
    </location>
    <ligand>
        <name>K(+)</name>
        <dbReference type="ChEBI" id="CHEBI:29103"/>
    </ligand>
</feature>
<keyword evidence="8 12" id="KW-0067">ATP-binding</keyword>
<dbReference type="AlphaFoldDB" id="I0Z0F1"/>
<keyword evidence="12" id="KW-0963">Cytoplasm</keyword>
<sequence>MQATSQQEIRDLKSLVVVGSINADLVLEVERLPKDGETLGASSLNTFPGGKGANQAAAAARLQHPTYIIGQVGKDANASLLRDALSDSGVRLDHLKEVDGPSGTAVILLQPSGENSILIVGGANTAAWDFDDAALQLLRSAGAVLLQREIPEEVNVHVASIAAAAGVPVLLDCGGVEGPISPDLLKNISILSPNETELARLTGRKTESEEEAEAAAQVMLEQGADTVLVKRGTSGSLQVSTDGRIKQPIFLVDTVVDTTGAGDCFTGAYAVAILEGKGAAESLRFAAAASALCVQKAGAMPSLPYREEVLRLLEEA</sequence>
<dbReference type="PANTHER" id="PTHR10584:SF166">
    <property type="entry name" value="RIBOKINASE"/>
    <property type="match status" value="1"/>
</dbReference>
<dbReference type="InterPro" id="IPR011611">
    <property type="entry name" value="PfkB_dom"/>
</dbReference>
<feature type="binding site" evidence="12">
    <location>
        <position position="293"/>
    </location>
    <ligand>
        <name>K(+)</name>
        <dbReference type="ChEBI" id="CHEBI:29103"/>
    </ligand>
</feature>
<dbReference type="Proteomes" id="UP000007264">
    <property type="component" value="Unassembled WGS sequence"/>
</dbReference>
<dbReference type="InterPro" id="IPR029056">
    <property type="entry name" value="Ribokinase-like"/>
</dbReference>
<keyword evidence="6 12" id="KW-0547">Nucleotide-binding</keyword>
<evidence type="ECO:0000256" key="1">
    <source>
        <dbReference type="ARBA" id="ARBA00005380"/>
    </source>
</evidence>
<keyword evidence="11 12" id="KW-0119">Carbohydrate metabolism</keyword>
<dbReference type="EC" id="2.7.1.15" evidence="2 12"/>
<dbReference type="InterPro" id="IPR002173">
    <property type="entry name" value="Carboh/pur_kinase_PfkB_CS"/>
</dbReference>
<evidence type="ECO:0000256" key="8">
    <source>
        <dbReference type="ARBA" id="ARBA00022840"/>
    </source>
</evidence>
<name>I0Z0F1_COCSC</name>
<dbReference type="PIRSF" id="PIRSF000535">
    <property type="entry name" value="1PFK/6PFK/LacC"/>
    <property type="match status" value="1"/>
</dbReference>
<keyword evidence="15" id="KW-1185">Reference proteome</keyword>
<dbReference type="InterPro" id="IPR011877">
    <property type="entry name" value="Ribokinase"/>
</dbReference>
<dbReference type="GO" id="GO:0019303">
    <property type="term" value="P:D-ribose catabolic process"/>
    <property type="evidence" value="ECO:0007669"/>
    <property type="project" value="UniProtKB-UniRule"/>
</dbReference>
<dbReference type="GO" id="GO:0046872">
    <property type="term" value="F:metal ion binding"/>
    <property type="evidence" value="ECO:0007669"/>
    <property type="project" value="UniProtKB-KW"/>
</dbReference>
<feature type="binding site" evidence="12">
    <location>
        <position position="257"/>
    </location>
    <ligand>
        <name>K(+)</name>
        <dbReference type="ChEBI" id="CHEBI:29103"/>
    </ligand>
</feature>
<reference evidence="14 15" key="1">
    <citation type="journal article" date="2012" name="Genome Biol.">
        <title>The genome of the polar eukaryotic microalga coccomyxa subellipsoidea reveals traits of cold adaptation.</title>
        <authorList>
            <person name="Blanc G."/>
            <person name="Agarkova I."/>
            <person name="Grimwood J."/>
            <person name="Kuo A."/>
            <person name="Brueggeman A."/>
            <person name="Dunigan D."/>
            <person name="Gurnon J."/>
            <person name="Ladunga I."/>
            <person name="Lindquist E."/>
            <person name="Lucas S."/>
            <person name="Pangilinan J."/>
            <person name="Proschold T."/>
            <person name="Salamov A."/>
            <person name="Schmutz J."/>
            <person name="Weeks D."/>
            <person name="Yamada T."/>
            <person name="Claverie J.M."/>
            <person name="Grigoriev I."/>
            <person name="Van Etten J."/>
            <person name="Lomsadze A."/>
            <person name="Borodovsky M."/>
        </authorList>
    </citation>
    <scope>NUCLEOTIDE SEQUENCE [LARGE SCALE GENOMIC DNA]</scope>
    <source>
        <strain evidence="14 15">C-169</strain>
    </source>
</reference>
<dbReference type="CDD" id="cd01174">
    <property type="entry name" value="ribokinase"/>
    <property type="match status" value="1"/>
</dbReference>
<dbReference type="OrthoDB" id="415590at2759"/>
<dbReference type="GO" id="GO:0005737">
    <property type="term" value="C:cytoplasm"/>
    <property type="evidence" value="ECO:0007669"/>
    <property type="project" value="UniProtKB-SubCell"/>
</dbReference>
<comment type="similarity">
    <text evidence="12">Belongs to the carbohydrate kinase PfkB family. Ribokinase subfamily.</text>
</comment>
<keyword evidence="12" id="KW-0539">Nucleus</keyword>
<accession>I0Z0F1</accession>
<dbReference type="STRING" id="574566.I0Z0F1"/>
<evidence type="ECO:0000256" key="10">
    <source>
        <dbReference type="ARBA" id="ARBA00022958"/>
    </source>
</evidence>
<keyword evidence="9 12" id="KW-0460">Magnesium</keyword>
<comment type="catalytic activity">
    <reaction evidence="12">
        <text>D-ribose + ATP = D-ribose 5-phosphate + ADP + H(+)</text>
        <dbReference type="Rhea" id="RHEA:13697"/>
        <dbReference type="ChEBI" id="CHEBI:15378"/>
        <dbReference type="ChEBI" id="CHEBI:30616"/>
        <dbReference type="ChEBI" id="CHEBI:47013"/>
        <dbReference type="ChEBI" id="CHEBI:78346"/>
        <dbReference type="ChEBI" id="CHEBI:456216"/>
        <dbReference type="EC" id="2.7.1.15"/>
    </reaction>
</comment>
<dbReference type="Gene3D" id="3.40.1190.20">
    <property type="match status" value="1"/>
</dbReference>
<evidence type="ECO:0000256" key="6">
    <source>
        <dbReference type="ARBA" id="ARBA00022741"/>
    </source>
</evidence>
<comment type="function">
    <text evidence="12">Catalyzes the phosphorylation of ribose at O-5 in a reaction requiring ATP and magnesium. The resulting D-ribose-5-phosphate can then be used either for sythesis of nucleotides, histidine, and tryptophan, or as a component of the pentose phosphate pathway.</text>
</comment>
<feature type="binding site" evidence="12">
    <location>
        <begin position="50"/>
        <end position="54"/>
    </location>
    <ligand>
        <name>substrate</name>
    </ligand>
</feature>
<evidence type="ECO:0000256" key="11">
    <source>
        <dbReference type="ARBA" id="ARBA00023277"/>
    </source>
</evidence>
<dbReference type="GO" id="GO:0005634">
    <property type="term" value="C:nucleus"/>
    <property type="evidence" value="ECO:0007669"/>
    <property type="project" value="UniProtKB-SubCell"/>
</dbReference>
<comment type="subunit">
    <text evidence="12">Homodimer.</text>
</comment>
<dbReference type="RefSeq" id="XP_005648664.1">
    <property type="nucleotide sequence ID" value="XM_005648607.1"/>
</dbReference>
<feature type="binding site" evidence="12">
    <location>
        <begin position="22"/>
        <end position="24"/>
    </location>
    <ligand>
        <name>substrate</name>
    </ligand>
</feature>
<evidence type="ECO:0000256" key="4">
    <source>
        <dbReference type="ARBA" id="ARBA00022679"/>
    </source>
</evidence>
<evidence type="ECO:0000256" key="7">
    <source>
        <dbReference type="ARBA" id="ARBA00022777"/>
    </source>
</evidence>
<dbReference type="GO" id="GO:0004747">
    <property type="term" value="F:ribokinase activity"/>
    <property type="evidence" value="ECO:0007669"/>
    <property type="project" value="UniProtKB-UniRule"/>
</dbReference>
<feature type="binding site" evidence="12">
    <location>
        <position position="149"/>
    </location>
    <ligand>
        <name>substrate</name>
    </ligand>
</feature>
<evidence type="ECO:0000256" key="3">
    <source>
        <dbReference type="ARBA" id="ARBA00016943"/>
    </source>
</evidence>
<evidence type="ECO:0000259" key="13">
    <source>
        <dbReference type="Pfam" id="PF00294"/>
    </source>
</evidence>
<protein>
    <recommendedName>
        <fullName evidence="3 12">Ribokinase</fullName>
        <shortName evidence="12">RK</shortName>
        <ecNumber evidence="2 12">2.7.1.15</ecNumber>
    </recommendedName>
</protein>
<keyword evidence="7 12" id="KW-0418">Kinase</keyword>
<feature type="binding site" evidence="12">
    <location>
        <position position="302"/>
    </location>
    <ligand>
        <name>K(+)</name>
        <dbReference type="ChEBI" id="CHEBI:29103"/>
    </ligand>
</feature>
<feature type="binding site" evidence="12">
    <location>
        <position position="296"/>
    </location>
    <ligand>
        <name>K(+)</name>
        <dbReference type="ChEBI" id="CHEBI:29103"/>
    </ligand>
</feature>
<evidence type="ECO:0000313" key="14">
    <source>
        <dbReference type="EMBL" id="EIE24120.1"/>
    </source>
</evidence>
<evidence type="ECO:0000256" key="12">
    <source>
        <dbReference type="HAMAP-Rule" id="MF_03215"/>
    </source>
</evidence>
<comment type="cofactor">
    <cofactor evidence="12">
        <name>Mg(2+)</name>
        <dbReference type="ChEBI" id="CHEBI:18420"/>
    </cofactor>
    <text evidence="12">Requires a divalent cation, most likely magnesium in vivo, as an electrophilic catalyst to aid phosphoryl group transfer. It is the chelate of the metal and the nucleotide that is the actual substrate.</text>
</comment>